<feature type="transmembrane region" description="Helical" evidence="7">
    <location>
        <begin position="315"/>
        <end position="337"/>
    </location>
</feature>
<keyword evidence="2" id="KW-0813">Transport</keyword>
<organism evidence="8 9">
    <name type="scientific">Vibrio agarilyticus</name>
    <dbReference type="NCBI Taxonomy" id="2726741"/>
    <lineage>
        <taxon>Bacteria</taxon>
        <taxon>Pseudomonadati</taxon>
        <taxon>Pseudomonadota</taxon>
        <taxon>Gammaproteobacteria</taxon>
        <taxon>Vibrionales</taxon>
        <taxon>Vibrionaceae</taxon>
        <taxon>Vibrio</taxon>
    </lineage>
</organism>
<evidence type="ECO:0000313" key="8">
    <source>
        <dbReference type="EMBL" id="NLS14515.1"/>
    </source>
</evidence>
<evidence type="ECO:0000256" key="2">
    <source>
        <dbReference type="ARBA" id="ARBA00022448"/>
    </source>
</evidence>
<protein>
    <submittedName>
        <fullName evidence="8">MFS transporter</fullName>
    </submittedName>
</protein>
<sequence length="412" mass="45284">MLSDQFSTSLWANHTYTRLFSAQVISLIGTGMSSVCLALLAYDLAGDDASRVLATVFALKMITYIVFAPLITQWVQHWPKRPTLVTLDLLRAMTFLALPLVNAVWQVYLLIVLINLCSAAFTPLYQATLPQVVTRSEDYAKALSFSRIAYDCEQIISPILTALLLGWLSFRTLFAFDAATFLLSGLLIMSCRLPGSKPTNSSPQAPTHTRKLTAGLSDYLKQRQLRSLWFAYLAVAAASAMVLVNTVVYVHQVLHGDERETAVAMLLVGIGSIATALKLPTWLRDRTPNRFHLLGISIIGMALVLGAQLPSWFGFAVVSVALGVGMSLIQTTSGLIIQKAADKHDASAYFAAHFSLTHFWWLITYLIAGMTAQQWGLDGAFWSMLLLCSLSAIMVWITQRTPLANNRDASTS</sequence>
<feature type="transmembrane region" description="Helical" evidence="7">
    <location>
        <begin position="229"/>
        <end position="250"/>
    </location>
</feature>
<dbReference type="InterPro" id="IPR036259">
    <property type="entry name" value="MFS_trans_sf"/>
</dbReference>
<proteinExistence type="predicted"/>
<keyword evidence="6 7" id="KW-0472">Membrane</keyword>
<dbReference type="AlphaFoldDB" id="A0A7X8YIE2"/>
<dbReference type="GO" id="GO:0022857">
    <property type="term" value="F:transmembrane transporter activity"/>
    <property type="evidence" value="ECO:0007669"/>
    <property type="project" value="InterPro"/>
</dbReference>
<feature type="transmembrane region" description="Helical" evidence="7">
    <location>
        <begin position="52"/>
        <end position="75"/>
    </location>
</feature>
<keyword evidence="4 7" id="KW-0812">Transmembrane</keyword>
<evidence type="ECO:0000256" key="3">
    <source>
        <dbReference type="ARBA" id="ARBA00022475"/>
    </source>
</evidence>
<dbReference type="SUPFAM" id="SSF103473">
    <property type="entry name" value="MFS general substrate transporter"/>
    <property type="match status" value="1"/>
</dbReference>
<evidence type="ECO:0000313" key="9">
    <source>
        <dbReference type="Proteomes" id="UP000535589"/>
    </source>
</evidence>
<evidence type="ECO:0000256" key="7">
    <source>
        <dbReference type="SAM" id="Phobius"/>
    </source>
</evidence>
<keyword evidence="9" id="KW-1185">Reference proteome</keyword>
<feature type="transmembrane region" description="Helical" evidence="7">
    <location>
        <begin position="262"/>
        <end position="279"/>
    </location>
</feature>
<feature type="transmembrane region" description="Helical" evidence="7">
    <location>
        <begin position="291"/>
        <end position="309"/>
    </location>
</feature>
<feature type="transmembrane region" description="Helical" evidence="7">
    <location>
        <begin position="103"/>
        <end position="127"/>
    </location>
</feature>
<keyword evidence="5 7" id="KW-1133">Transmembrane helix</keyword>
<evidence type="ECO:0000256" key="6">
    <source>
        <dbReference type="ARBA" id="ARBA00023136"/>
    </source>
</evidence>
<dbReference type="PANTHER" id="PTHR43266:SF2">
    <property type="entry name" value="MAJOR FACILITATOR SUPERFAMILY (MFS) PROFILE DOMAIN-CONTAINING PROTEIN"/>
    <property type="match status" value="1"/>
</dbReference>
<dbReference type="Gene3D" id="1.20.1250.20">
    <property type="entry name" value="MFS general substrate transporter like domains"/>
    <property type="match status" value="1"/>
</dbReference>
<evidence type="ECO:0000256" key="1">
    <source>
        <dbReference type="ARBA" id="ARBA00004651"/>
    </source>
</evidence>
<dbReference type="PANTHER" id="PTHR43266">
    <property type="entry name" value="MACROLIDE-EFFLUX PROTEIN"/>
    <property type="match status" value="1"/>
</dbReference>
<name>A0A7X8YIE2_9VIBR</name>
<accession>A0A7X8YIE2</accession>
<dbReference type="GO" id="GO:0005886">
    <property type="term" value="C:plasma membrane"/>
    <property type="evidence" value="ECO:0007669"/>
    <property type="project" value="UniProtKB-SubCell"/>
</dbReference>
<dbReference type="InterPro" id="IPR011701">
    <property type="entry name" value="MFS"/>
</dbReference>
<comment type="subcellular location">
    <subcellularLocation>
        <location evidence="1">Cell membrane</location>
        <topology evidence="1">Multi-pass membrane protein</topology>
    </subcellularLocation>
</comment>
<evidence type="ECO:0000256" key="4">
    <source>
        <dbReference type="ARBA" id="ARBA00022692"/>
    </source>
</evidence>
<feature type="transmembrane region" description="Helical" evidence="7">
    <location>
        <begin position="20"/>
        <end position="40"/>
    </location>
</feature>
<comment type="caution">
    <text evidence="8">The sequence shown here is derived from an EMBL/GenBank/DDBJ whole genome shotgun (WGS) entry which is preliminary data.</text>
</comment>
<dbReference type="Proteomes" id="UP000535589">
    <property type="component" value="Unassembled WGS sequence"/>
</dbReference>
<keyword evidence="3" id="KW-1003">Cell membrane</keyword>
<dbReference type="CDD" id="cd06173">
    <property type="entry name" value="MFS_MefA_like"/>
    <property type="match status" value="1"/>
</dbReference>
<feature type="transmembrane region" description="Helical" evidence="7">
    <location>
        <begin position="349"/>
        <end position="368"/>
    </location>
</feature>
<feature type="transmembrane region" description="Helical" evidence="7">
    <location>
        <begin position="380"/>
        <end position="397"/>
    </location>
</feature>
<dbReference type="RefSeq" id="WP_168837607.1">
    <property type="nucleotide sequence ID" value="NZ_JABAIK010000022.1"/>
</dbReference>
<evidence type="ECO:0000256" key="5">
    <source>
        <dbReference type="ARBA" id="ARBA00022989"/>
    </source>
</evidence>
<gene>
    <name evidence="8" type="ORF">HGP28_16755</name>
</gene>
<dbReference type="Pfam" id="PF07690">
    <property type="entry name" value="MFS_1"/>
    <property type="match status" value="1"/>
</dbReference>
<dbReference type="EMBL" id="JABAIK010000022">
    <property type="protein sequence ID" value="NLS14515.1"/>
    <property type="molecule type" value="Genomic_DNA"/>
</dbReference>
<reference evidence="8 9" key="1">
    <citation type="submission" date="2020-04" db="EMBL/GenBank/DDBJ databases">
        <title>Vibrio sp. SM6, a novel species isolated from seawater.</title>
        <authorList>
            <person name="Wang X."/>
        </authorList>
    </citation>
    <scope>NUCLEOTIDE SEQUENCE [LARGE SCALE GENOMIC DNA]</scope>
    <source>
        <strain evidence="8 9">SM6</strain>
    </source>
</reference>